<dbReference type="RefSeq" id="WP_167274325.1">
    <property type="nucleotide sequence ID" value="NZ_JAASQJ010000004.1"/>
</dbReference>
<evidence type="ECO:0000259" key="2">
    <source>
        <dbReference type="PROSITE" id="PS51352"/>
    </source>
</evidence>
<feature type="signal peptide" evidence="1">
    <location>
        <begin position="1"/>
        <end position="24"/>
    </location>
</feature>
<dbReference type="InterPro" id="IPR036249">
    <property type="entry name" value="Thioredoxin-like_sf"/>
</dbReference>
<dbReference type="PANTHER" id="PTHR42852">
    <property type="entry name" value="THIOL:DISULFIDE INTERCHANGE PROTEIN DSBE"/>
    <property type="match status" value="1"/>
</dbReference>
<dbReference type="CDD" id="cd02966">
    <property type="entry name" value="TlpA_like_family"/>
    <property type="match status" value="1"/>
</dbReference>
<comment type="caution">
    <text evidence="3">The sequence shown here is derived from an EMBL/GenBank/DDBJ whole genome shotgun (WGS) entry which is preliminary data.</text>
</comment>
<dbReference type="Pfam" id="PF00578">
    <property type="entry name" value="AhpC-TSA"/>
    <property type="match status" value="1"/>
</dbReference>
<organism evidence="3 4">
    <name type="scientific">Dyadobacter arcticus</name>
    <dbReference type="NCBI Taxonomy" id="1078754"/>
    <lineage>
        <taxon>Bacteria</taxon>
        <taxon>Pseudomonadati</taxon>
        <taxon>Bacteroidota</taxon>
        <taxon>Cytophagia</taxon>
        <taxon>Cytophagales</taxon>
        <taxon>Spirosomataceae</taxon>
        <taxon>Dyadobacter</taxon>
    </lineage>
</organism>
<evidence type="ECO:0000256" key="1">
    <source>
        <dbReference type="SAM" id="SignalP"/>
    </source>
</evidence>
<keyword evidence="4" id="KW-1185">Reference proteome</keyword>
<dbReference type="InterPro" id="IPR000866">
    <property type="entry name" value="AhpC/TSA"/>
</dbReference>
<dbReference type="Gene3D" id="3.40.30.10">
    <property type="entry name" value="Glutaredoxin"/>
    <property type="match status" value="1"/>
</dbReference>
<evidence type="ECO:0000313" key="3">
    <source>
        <dbReference type="EMBL" id="NIJ55081.1"/>
    </source>
</evidence>
<gene>
    <name evidence="3" type="ORF">FHS68_004268</name>
</gene>
<feature type="domain" description="Thioredoxin" evidence="2">
    <location>
        <begin position="255"/>
        <end position="411"/>
    </location>
</feature>
<accession>A0ABX0UQ17</accession>
<reference evidence="3 4" key="1">
    <citation type="submission" date="2020-03" db="EMBL/GenBank/DDBJ databases">
        <title>Genomic Encyclopedia of Type Strains, Phase IV (KMG-IV): sequencing the most valuable type-strain genomes for metagenomic binning, comparative biology and taxonomic classification.</title>
        <authorList>
            <person name="Goeker M."/>
        </authorList>
    </citation>
    <scope>NUCLEOTIDE SEQUENCE [LARGE SCALE GENOMIC DNA]</scope>
    <source>
        <strain evidence="3 4">DSM 102865</strain>
    </source>
</reference>
<sequence>MKIRNFCSYAMLIAFSFNINFSQAKSLPLKNGIWRGVFKVGEIEVPFNFEVKNGADEKPVFTAINGDRRDDFQVTHVSDDSIRVSLNTFETAWFAKIQPDGSIIGVQKSLVPGNTSRVYPFEARPGKAYRFVEPGKEVVPKSNISGRWVVKIQANPNATDKAAPDRVAVFEQEGNKLNGIILSVSGDSRELEGSVQGDEFLLSGFTGASPAYVRGKINNDNSITGSIGASAEPIRFDAVKDDKAALPDAYALTFLKPGYDKFDFTFPDINGKQVSLSDEKYKGKVVIIEIMGTWCPNCIDQVTFLAPWFKENKSKGVEAIGLAFEAKDDPAFAKNTLTKLKNRYDIQYDLLFAGKVGGNVVAEKLPAIDKFLAYPTTIIVGRDGKVKEIHTGFSGKGTGQFYQDYVKKWNEDLAKLISEPLP</sequence>
<dbReference type="EMBL" id="JAASQJ010000004">
    <property type="protein sequence ID" value="NIJ55081.1"/>
    <property type="molecule type" value="Genomic_DNA"/>
</dbReference>
<evidence type="ECO:0000313" key="4">
    <source>
        <dbReference type="Proteomes" id="UP001179181"/>
    </source>
</evidence>
<dbReference type="InterPro" id="IPR050553">
    <property type="entry name" value="Thioredoxin_ResA/DsbE_sf"/>
</dbReference>
<dbReference type="Proteomes" id="UP001179181">
    <property type="component" value="Unassembled WGS sequence"/>
</dbReference>
<name>A0ABX0UQ17_9BACT</name>
<dbReference type="PANTHER" id="PTHR42852:SF13">
    <property type="entry name" value="PROTEIN DIPZ"/>
    <property type="match status" value="1"/>
</dbReference>
<dbReference type="PROSITE" id="PS51352">
    <property type="entry name" value="THIOREDOXIN_2"/>
    <property type="match status" value="1"/>
</dbReference>
<dbReference type="SUPFAM" id="SSF52833">
    <property type="entry name" value="Thioredoxin-like"/>
    <property type="match status" value="1"/>
</dbReference>
<keyword evidence="1" id="KW-0732">Signal</keyword>
<protein>
    <submittedName>
        <fullName evidence="3">Peroxiredoxin</fullName>
    </submittedName>
</protein>
<feature type="chain" id="PRO_5047229454" evidence="1">
    <location>
        <begin position="25"/>
        <end position="422"/>
    </location>
</feature>
<proteinExistence type="predicted"/>
<dbReference type="InterPro" id="IPR013766">
    <property type="entry name" value="Thioredoxin_domain"/>
</dbReference>